<evidence type="ECO:0000313" key="10">
    <source>
        <dbReference type="WBParaSite" id="nRc.2.0.1.t25536-RA"/>
    </source>
</evidence>
<evidence type="ECO:0000256" key="7">
    <source>
        <dbReference type="SAM" id="MobiDB-lite"/>
    </source>
</evidence>
<evidence type="ECO:0000256" key="5">
    <source>
        <dbReference type="ARBA" id="ARBA00022843"/>
    </source>
</evidence>
<dbReference type="InterPro" id="IPR001373">
    <property type="entry name" value="Cullin_N"/>
</dbReference>
<dbReference type="Gene3D" id="1.20.1310.10">
    <property type="entry name" value="Cullin Repeats"/>
    <property type="match status" value="2"/>
</dbReference>
<name>A0A915JHE6_ROMCU</name>
<dbReference type="WBParaSite" id="nRc.2.0.1.t25536-RA">
    <property type="protein sequence ID" value="nRc.2.0.1.t25536-RA"/>
    <property type="gene ID" value="nRc.2.0.1.g25536"/>
</dbReference>
<evidence type="ECO:0000259" key="8">
    <source>
        <dbReference type="Pfam" id="PF00888"/>
    </source>
</evidence>
<evidence type="ECO:0000256" key="1">
    <source>
        <dbReference type="ARBA" id="ARBA00004906"/>
    </source>
</evidence>
<evidence type="ECO:0000256" key="6">
    <source>
        <dbReference type="ARBA" id="ARBA00040451"/>
    </source>
</evidence>
<sequence>AKTIVFEDEWPKIRPVVLKLLNQETVTKQEWQDLFWTVHNLNSWSDKAPVSIQKALEMEIGDFIDSARQRILIHEDSQSLLRAYINEWQKFYDQSLYLFEPFRMIDGSSSGGHSSSSSVYRRSSPLPSRSGVLAKKSHEESISLSCDSNDRLSIYRQYFEKSYLESTENYYRSRASIFLHENGVQAYTRYVDQKLIEEEERGRQNGHLMNNKTAKNVNPLSGMAMSVKENVFKKTINFKQETAINVSQKYRKCQKILMEKCVEILLCAFQDQILAECSILIRNLEIDRLRLMFRLMNRTPTGIDVMLKRLEDHIREQGLVDMLQNAGCIVSDPEKYVEQLLSMFSKFSRLVKGAFYDDPRFLTSRDKAFQDVVNDTSIFRLEINNSCSTPSHSTKSPI</sequence>
<dbReference type="SUPFAM" id="SSF74788">
    <property type="entry name" value="Cullin repeat-like"/>
    <property type="match status" value="2"/>
</dbReference>
<feature type="region of interest" description="Disordered" evidence="7">
    <location>
        <begin position="109"/>
        <end position="134"/>
    </location>
</feature>
<dbReference type="GO" id="GO:0006511">
    <property type="term" value="P:ubiquitin-dependent protein catabolic process"/>
    <property type="evidence" value="ECO:0007669"/>
    <property type="project" value="InterPro"/>
</dbReference>
<dbReference type="InterPro" id="IPR045093">
    <property type="entry name" value="Cullin"/>
</dbReference>
<keyword evidence="3" id="KW-1017">Isopeptide bond</keyword>
<evidence type="ECO:0000256" key="4">
    <source>
        <dbReference type="ARBA" id="ARBA00022786"/>
    </source>
</evidence>
<reference evidence="10" key="1">
    <citation type="submission" date="2022-11" db="UniProtKB">
        <authorList>
            <consortium name="WormBaseParasite"/>
        </authorList>
    </citation>
    <scope>IDENTIFICATION</scope>
</reference>
<feature type="compositionally biased region" description="Low complexity" evidence="7">
    <location>
        <begin position="109"/>
        <end position="133"/>
    </location>
</feature>
<dbReference type="PANTHER" id="PTHR11932">
    <property type="entry name" value="CULLIN"/>
    <property type="match status" value="1"/>
</dbReference>
<dbReference type="GO" id="GO:0031625">
    <property type="term" value="F:ubiquitin protein ligase binding"/>
    <property type="evidence" value="ECO:0007669"/>
    <property type="project" value="InterPro"/>
</dbReference>
<evidence type="ECO:0000256" key="2">
    <source>
        <dbReference type="ARBA" id="ARBA00006019"/>
    </source>
</evidence>
<comment type="pathway">
    <text evidence="1">Protein modification; protein ubiquitination.</text>
</comment>
<dbReference type="Proteomes" id="UP000887565">
    <property type="component" value="Unplaced"/>
</dbReference>
<dbReference type="OMA" id="AYINEWQ"/>
<evidence type="ECO:0000313" key="9">
    <source>
        <dbReference type="Proteomes" id="UP000887565"/>
    </source>
</evidence>
<dbReference type="FunFam" id="1.20.1310.10:FF:000014">
    <property type="entry name" value="Cullin 5"/>
    <property type="match status" value="1"/>
</dbReference>
<keyword evidence="4" id="KW-0833">Ubl conjugation pathway</keyword>
<protein>
    <recommendedName>
        <fullName evidence="6">Cullin-5</fullName>
    </recommendedName>
</protein>
<dbReference type="Pfam" id="PF00888">
    <property type="entry name" value="Cullin"/>
    <property type="match status" value="1"/>
</dbReference>
<accession>A0A915JHE6</accession>
<proteinExistence type="inferred from homology"/>
<organism evidence="9 10">
    <name type="scientific">Romanomermis culicivorax</name>
    <name type="common">Nematode worm</name>
    <dbReference type="NCBI Taxonomy" id="13658"/>
    <lineage>
        <taxon>Eukaryota</taxon>
        <taxon>Metazoa</taxon>
        <taxon>Ecdysozoa</taxon>
        <taxon>Nematoda</taxon>
        <taxon>Enoplea</taxon>
        <taxon>Dorylaimia</taxon>
        <taxon>Mermithida</taxon>
        <taxon>Mermithoidea</taxon>
        <taxon>Mermithidae</taxon>
        <taxon>Romanomermis</taxon>
    </lineage>
</organism>
<evidence type="ECO:0000256" key="3">
    <source>
        <dbReference type="ARBA" id="ARBA00022499"/>
    </source>
</evidence>
<feature type="domain" description="Cullin N-terminal" evidence="8">
    <location>
        <begin position="10"/>
        <end position="378"/>
    </location>
</feature>
<dbReference type="AlphaFoldDB" id="A0A915JHE6"/>
<keyword evidence="9" id="KW-1185">Reference proteome</keyword>
<dbReference type="InterPro" id="IPR016159">
    <property type="entry name" value="Cullin_repeat-like_dom_sf"/>
</dbReference>
<keyword evidence="5" id="KW-0832">Ubl conjugation</keyword>
<comment type="similarity">
    <text evidence="2">Belongs to the cullin family.</text>
</comment>